<feature type="transmembrane region" description="Helical" evidence="8">
    <location>
        <begin position="253"/>
        <end position="273"/>
    </location>
</feature>
<feature type="transmembrane region" description="Helical" evidence="8">
    <location>
        <begin position="312"/>
        <end position="333"/>
    </location>
</feature>
<feature type="transmembrane region" description="Helical" evidence="8">
    <location>
        <begin position="411"/>
        <end position="428"/>
    </location>
</feature>
<sequence length="552" mass="64377">MSNTLLILIKYIQKNIFVSLSISFYLILVSVHLNDILVYDESAFVVSAVPLTCHPPLYVGIMYLLAKIFGNHEFVFRGFGVITNLFAAYFIYQIAENIKQNAGKYALFIYLLLPVIVQGSLLIDIDNTLLNFLLIFLIYFYLFHFNKEHKTRYIYLTALIVLLFWSKSTTTYIFGLVLPLYEIMTNKKKSTALYVFVSFFIGCLFSFVLLYITTLISGLNFYEATLSHNSVDSVALLTQLISIKFYIKLFYNINIILLWASPYFFLIIFCHIYNKKMKVFFDKQILFLYLIAIFITLPYLLIQTTAAGFPKYVYPVFSIFAILAGITIFESGLFNEKSPNRYRNIFLALLFAVIFFIMGDPLKAPHYMRSAALSNINISMLNEIINFYLVKYFVIILLLSVFWFINRKKTFLYAVYIMFIAYTISLNLHQFVADYNVRYTYGEKGFNNAINYFLKNNISYDKVLGRYDVQYYLSNKKILNGTDCELVISCITNEELERKMNNSAIEYLCVSKNDLSANKQKEEIINTIYKFNFDNIKQFDDFIVYGRSSNSK</sequence>
<dbReference type="Pfam" id="PF13231">
    <property type="entry name" value="PMT_2"/>
    <property type="match status" value="1"/>
</dbReference>
<dbReference type="AlphaFoldDB" id="A0A2H0A8K8"/>
<feature type="transmembrane region" description="Helical" evidence="8">
    <location>
        <begin position="129"/>
        <end position="146"/>
    </location>
</feature>
<feature type="transmembrane region" description="Helical" evidence="8">
    <location>
        <begin position="285"/>
        <end position="306"/>
    </location>
</feature>
<dbReference type="PANTHER" id="PTHR33908:SF11">
    <property type="entry name" value="MEMBRANE PROTEIN"/>
    <property type="match status" value="1"/>
</dbReference>
<dbReference type="GO" id="GO:0009103">
    <property type="term" value="P:lipopolysaccharide biosynthetic process"/>
    <property type="evidence" value="ECO:0007669"/>
    <property type="project" value="UniProtKB-ARBA"/>
</dbReference>
<evidence type="ECO:0000256" key="7">
    <source>
        <dbReference type="ARBA" id="ARBA00023136"/>
    </source>
</evidence>
<feature type="transmembrane region" description="Helical" evidence="8">
    <location>
        <begin position="193"/>
        <end position="219"/>
    </location>
</feature>
<name>A0A2H0A8K8_9BACT</name>
<evidence type="ECO:0000256" key="1">
    <source>
        <dbReference type="ARBA" id="ARBA00004651"/>
    </source>
</evidence>
<dbReference type="EMBL" id="PCSH01000098">
    <property type="protein sequence ID" value="PIP40818.1"/>
    <property type="molecule type" value="Genomic_DNA"/>
</dbReference>
<keyword evidence="4" id="KW-0808">Transferase</keyword>
<keyword evidence="6 8" id="KW-1133">Transmembrane helix</keyword>
<feature type="transmembrane region" description="Helical" evidence="8">
    <location>
        <begin position="43"/>
        <end position="68"/>
    </location>
</feature>
<evidence type="ECO:0000256" key="2">
    <source>
        <dbReference type="ARBA" id="ARBA00022475"/>
    </source>
</evidence>
<feature type="domain" description="Glycosyltransferase RgtA/B/C/D-like" evidence="9">
    <location>
        <begin position="54"/>
        <end position="207"/>
    </location>
</feature>
<evidence type="ECO:0000256" key="8">
    <source>
        <dbReference type="SAM" id="Phobius"/>
    </source>
</evidence>
<evidence type="ECO:0000256" key="6">
    <source>
        <dbReference type="ARBA" id="ARBA00022989"/>
    </source>
</evidence>
<feature type="transmembrane region" description="Helical" evidence="8">
    <location>
        <begin position="345"/>
        <end position="364"/>
    </location>
</feature>
<dbReference type="InterPro" id="IPR038731">
    <property type="entry name" value="RgtA/B/C-like"/>
</dbReference>
<dbReference type="Proteomes" id="UP000231067">
    <property type="component" value="Unassembled WGS sequence"/>
</dbReference>
<evidence type="ECO:0000259" key="9">
    <source>
        <dbReference type="Pfam" id="PF13231"/>
    </source>
</evidence>
<evidence type="ECO:0000313" key="10">
    <source>
        <dbReference type="EMBL" id="PIP40818.1"/>
    </source>
</evidence>
<comment type="caution">
    <text evidence="10">The sequence shown here is derived from an EMBL/GenBank/DDBJ whole genome shotgun (WGS) entry which is preliminary data.</text>
</comment>
<evidence type="ECO:0000256" key="4">
    <source>
        <dbReference type="ARBA" id="ARBA00022679"/>
    </source>
</evidence>
<proteinExistence type="predicted"/>
<keyword evidence="2" id="KW-1003">Cell membrane</keyword>
<gene>
    <name evidence="10" type="ORF">COX18_05460</name>
</gene>
<dbReference type="PANTHER" id="PTHR33908">
    <property type="entry name" value="MANNOSYLTRANSFERASE YKCB-RELATED"/>
    <property type="match status" value="1"/>
</dbReference>
<dbReference type="GO" id="GO:0016763">
    <property type="term" value="F:pentosyltransferase activity"/>
    <property type="evidence" value="ECO:0007669"/>
    <property type="project" value="TreeGrafter"/>
</dbReference>
<feature type="transmembrane region" description="Helical" evidence="8">
    <location>
        <begin position="153"/>
        <end position="181"/>
    </location>
</feature>
<dbReference type="InterPro" id="IPR050297">
    <property type="entry name" value="LipidA_mod_glycosyltrf_83"/>
</dbReference>
<dbReference type="GO" id="GO:0005886">
    <property type="term" value="C:plasma membrane"/>
    <property type="evidence" value="ECO:0007669"/>
    <property type="project" value="UniProtKB-SubCell"/>
</dbReference>
<protein>
    <recommendedName>
        <fullName evidence="9">Glycosyltransferase RgtA/B/C/D-like domain-containing protein</fullName>
    </recommendedName>
</protein>
<feature type="transmembrane region" description="Helical" evidence="8">
    <location>
        <begin position="384"/>
        <end position="404"/>
    </location>
</feature>
<feature type="transmembrane region" description="Helical" evidence="8">
    <location>
        <begin position="12"/>
        <end position="31"/>
    </location>
</feature>
<evidence type="ECO:0000256" key="5">
    <source>
        <dbReference type="ARBA" id="ARBA00022692"/>
    </source>
</evidence>
<keyword evidence="5 8" id="KW-0812">Transmembrane</keyword>
<keyword evidence="3" id="KW-0328">Glycosyltransferase</keyword>
<evidence type="ECO:0000256" key="3">
    <source>
        <dbReference type="ARBA" id="ARBA00022676"/>
    </source>
</evidence>
<accession>A0A2H0A8K8</accession>
<comment type="subcellular location">
    <subcellularLocation>
        <location evidence="1">Cell membrane</location>
        <topology evidence="1">Multi-pass membrane protein</topology>
    </subcellularLocation>
</comment>
<evidence type="ECO:0000313" key="11">
    <source>
        <dbReference type="Proteomes" id="UP000231067"/>
    </source>
</evidence>
<organism evidence="10 11">
    <name type="scientific">Candidatus Desantisbacteria bacterium CG23_combo_of_CG06-09_8_20_14_all_40_23</name>
    <dbReference type="NCBI Taxonomy" id="1974550"/>
    <lineage>
        <taxon>Bacteria</taxon>
        <taxon>Candidatus Desantisiibacteriota</taxon>
    </lineage>
</organism>
<feature type="transmembrane region" description="Helical" evidence="8">
    <location>
        <begin position="74"/>
        <end position="92"/>
    </location>
</feature>
<keyword evidence="7 8" id="KW-0472">Membrane</keyword>
<reference evidence="10 11" key="1">
    <citation type="submission" date="2017-09" db="EMBL/GenBank/DDBJ databases">
        <title>Depth-based differentiation of microbial function through sediment-hosted aquifers and enrichment of novel symbionts in the deep terrestrial subsurface.</title>
        <authorList>
            <person name="Probst A.J."/>
            <person name="Ladd B."/>
            <person name="Jarett J.K."/>
            <person name="Geller-Mcgrath D.E."/>
            <person name="Sieber C.M."/>
            <person name="Emerson J.B."/>
            <person name="Anantharaman K."/>
            <person name="Thomas B.C."/>
            <person name="Malmstrom R."/>
            <person name="Stieglmeier M."/>
            <person name="Klingl A."/>
            <person name="Woyke T."/>
            <person name="Ryan C.M."/>
            <person name="Banfield J.F."/>
        </authorList>
    </citation>
    <scope>NUCLEOTIDE SEQUENCE [LARGE SCALE GENOMIC DNA]</scope>
    <source>
        <strain evidence="10">CG23_combo_of_CG06-09_8_20_14_all_40_23</strain>
    </source>
</reference>
<feature type="transmembrane region" description="Helical" evidence="8">
    <location>
        <begin position="104"/>
        <end position="123"/>
    </location>
</feature>